<evidence type="ECO:0000256" key="7">
    <source>
        <dbReference type="ARBA" id="ARBA00023295"/>
    </source>
</evidence>
<keyword evidence="6" id="KW-0119">Carbohydrate metabolism</keyword>
<dbReference type="InterPro" id="IPR008928">
    <property type="entry name" value="6-hairpin_glycosidase_sf"/>
</dbReference>
<keyword evidence="5" id="KW-0136">Cellulose degradation</keyword>
<organism evidence="10">
    <name type="scientific">Sesamum radiatum</name>
    <name type="common">Black benniseed</name>
    <dbReference type="NCBI Taxonomy" id="300843"/>
    <lineage>
        <taxon>Eukaryota</taxon>
        <taxon>Viridiplantae</taxon>
        <taxon>Streptophyta</taxon>
        <taxon>Embryophyta</taxon>
        <taxon>Tracheophyta</taxon>
        <taxon>Spermatophyta</taxon>
        <taxon>Magnoliopsida</taxon>
        <taxon>eudicotyledons</taxon>
        <taxon>Gunneridae</taxon>
        <taxon>Pentapetalae</taxon>
        <taxon>asterids</taxon>
        <taxon>lamiids</taxon>
        <taxon>Lamiales</taxon>
        <taxon>Pedaliaceae</taxon>
        <taxon>Sesamum</taxon>
    </lineage>
</organism>
<evidence type="ECO:0000256" key="8">
    <source>
        <dbReference type="ARBA" id="ARBA00023326"/>
    </source>
</evidence>
<evidence type="ECO:0000256" key="6">
    <source>
        <dbReference type="ARBA" id="ARBA00023277"/>
    </source>
</evidence>
<dbReference type="InterPro" id="IPR001701">
    <property type="entry name" value="Glyco_hydro_9"/>
</dbReference>
<dbReference type="Gene3D" id="1.50.10.10">
    <property type="match status" value="1"/>
</dbReference>
<reference evidence="10" key="2">
    <citation type="journal article" date="2024" name="Plant">
        <title>Genomic evolution and insights into agronomic trait innovations of Sesamum species.</title>
        <authorList>
            <person name="Miao H."/>
            <person name="Wang L."/>
            <person name="Qu L."/>
            <person name="Liu H."/>
            <person name="Sun Y."/>
            <person name="Le M."/>
            <person name="Wang Q."/>
            <person name="Wei S."/>
            <person name="Zheng Y."/>
            <person name="Lin W."/>
            <person name="Duan Y."/>
            <person name="Cao H."/>
            <person name="Xiong S."/>
            <person name="Wang X."/>
            <person name="Wei L."/>
            <person name="Li C."/>
            <person name="Ma Q."/>
            <person name="Ju M."/>
            <person name="Zhao R."/>
            <person name="Li G."/>
            <person name="Mu C."/>
            <person name="Tian Q."/>
            <person name="Mei H."/>
            <person name="Zhang T."/>
            <person name="Gao T."/>
            <person name="Zhang H."/>
        </authorList>
    </citation>
    <scope>NUCLEOTIDE SEQUENCE</scope>
    <source>
        <strain evidence="10">G02</strain>
    </source>
</reference>
<dbReference type="GO" id="GO:0008810">
    <property type="term" value="F:cellulase activity"/>
    <property type="evidence" value="ECO:0007669"/>
    <property type="project" value="UniProtKB-EC"/>
</dbReference>
<gene>
    <name evidence="10" type="ORF">Sradi_6255000</name>
</gene>
<accession>A0AAW2KAJ5</accession>
<name>A0AAW2KAJ5_SESRA</name>
<evidence type="ECO:0000256" key="5">
    <source>
        <dbReference type="ARBA" id="ARBA00023001"/>
    </source>
</evidence>
<dbReference type="GO" id="GO:0030245">
    <property type="term" value="P:cellulose catabolic process"/>
    <property type="evidence" value="ECO:0007669"/>
    <property type="project" value="UniProtKB-KW"/>
</dbReference>
<keyword evidence="7" id="KW-0326">Glycosidase</keyword>
<comment type="catalytic activity">
    <reaction evidence="1">
        <text>Endohydrolysis of (1-&gt;4)-beta-D-glucosidic linkages in cellulose, lichenin and cereal beta-D-glucans.</text>
        <dbReference type="EC" id="3.2.1.4"/>
    </reaction>
</comment>
<proteinExistence type="inferred from homology"/>
<dbReference type="Pfam" id="PF00759">
    <property type="entry name" value="Glyco_hydro_9"/>
    <property type="match status" value="1"/>
</dbReference>
<comment type="similarity">
    <text evidence="2">Belongs to the glycosyl hydrolase 9 (cellulase E) family.</text>
</comment>
<evidence type="ECO:0000313" key="10">
    <source>
        <dbReference type="EMBL" id="KAL0303869.1"/>
    </source>
</evidence>
<protein>
    <recommendedName>
        <fullName evidence="3">cellulase</fullName>
        <ecNumber evidence="3">3.2.1.4</ecNumber>
    </recommendedName>
</protein>
<evidence type="ECO:0000259" key="9">
    <source>
        <dbReference type="Pfam" id="PF00759"/>
    </source>
</evidence>
<evidence type="ECO:0000256" key="2">
    <source>
        <dbReference type="ARBA" id="ARBA00007072"/>
    </source>
</evidence>
<feature type="domain" description="Glycoside hydrolase family 9" evidence="9">
    <location>
        <begin position="1"/>
        <end position="58"/>
    </location>
</feature>
<evidence type="ECO:0000256" key="3">
    <source>
        <dbReference type="ARBA" id="ARBA00012601"/>
    </source>
</evidence>
<sequence>MSYMVGVGSNYPKRVHHRGASIVSIMIDATPVTCKAGFDEWFHRDADNPKILAGSIRGPESGRRVIRYEGQLPASGGRYCKQCTLCWGFSPTCLKISCNPSKVSFILNHNINY</sequence>
<dbReference type="AlphaFoldDB" id="A0AAW2KAJ5"/>
<reference evidence="10" key="1">
    <citation type="submission" date="2020-06" db="EMBL/GenBank/DDBJ databases">
        <authorList>
            <person name="Li T."/>
            <person name="Hu X."/>
            <person name="Zhang T."/>
            <person name="Song X."/>
            <person name="Zhang H."/>
            <person name="Dai N."/>
            <person name="Sheng W."/>
            <person name="Hou X."/>
            <person name="Wei L."/>
        </authorList>
    </citation>
    <scope>NUCLEOTIDE SEQUENCE</scope>
    <source>
        <strain evidence="10">G02</strain>
        <tissue evidence="10">Leaf</tissue>
    </source>
</reference>
<evidence type="ECO:0000256" key="4">
    <source>
        <dbReference type="ARBA" id="ARBA00022801"/>
    </source>
</evidence>
<dbReference type="EMBL" id="JACGWJ010000029">
    <property type="protein sequence ID" value="KAL0303869.1"/>
    <property type="molecule type" value="Genomic_DNA"/>
</dbReference>
<comment type="caution">
    <text evidence="10">The sequence shown here is derived from an EMBL/GenBank/DDBJ whole genome shotgun (WGS) entry which is preliminary data.</text>
</comment>
<keyword evidence="8" id="KW-0624">Polysaccharide degradation</keyword>
<dbReference type="SUPFAM" id="SSF48208">
    <property type="entry name" value="Six-hairpin glycosidases"/>
    <property type="match status" value="1"/>
</dbReference>
<dbReference type="PANTHER" id="PTHR22298">
    <property type="entry name" value="ENDO-1,4-BETA-GLUCANASE"/>
    <property type="match status" value="1"/>
</dbReference>
<dbReference type="EC" id="3.2.1.4" evidence="3"/>
<evidence type="ECO:0000256" key="1">
    <source>
        <dbReference type="ARBA" id="ARBA00000966"/>
    </source>
</evidence>
<dbReference type="InterPro" id="IPR012341">
    <property type="entry name" value="6hp_glycosidase-like_sf"/>
</dbReference>
<keyword evidence="4" id="KW-0378">Hydrolase</keyword>